<name>A0A5N6MU39_9MICC</name>
<dbReference type="PANTHER" id="PTHR31435">
    <property type="entry name" value="PROTEIN NATD1"/>
    <property type="match status" value="1"/>
</dbReference>
<dbReference type="InterPro" id="IPR031165">
    <property type="entry name" value="GNAT_YJDJ"/>
</dbReference>
<evidence type="ECO:0000259" key="1">
    <source>
        <dbReference type="PROSITE" id="PS51729"/>
    </source>
</evidence>
<dbReference type="InterPro" id="IPR045057">
    <property type="entry name" value="Gcn5-rel_NAT"/>
</dbReference>
<feature type="domain" description="N-acetyltransferase" evidence="1">
    <location>
        <begin position="51"/>
        <end position="137"/>
    </location>
</feature>
<dbReference type="PROSITE" id="PS51729">
    <property type="entry name" value="GNAT_YJDJ"/>
    <property type="match status" value="1"/>
</dbReference>
<dbReference type="InterPro" id="IPR016181">
    <property type="entry name" value="Acyl_CoA_acyltransferase"/>
</dbReference>
<dbReference type="Pfam" id="PF14542">
    <property type="entry name" value="Acetyltransf_CG"/>
    <property type="match status" value="1"/>
</dbReference>
<dbReference type="AlphaFoldDB" id="A0A5N6MU39"/>
<gene>
    <name evidence="2" type="ORF">GD627_00450</name>
</gene>
<evidence type="ECO:0000313" key="2">
    <source>
        <dbReference type="EMBL" id="KAD4059618.1"/>
    </source>
</evidence>
<dbReference type="PANTHER" id="PTHR31435:SF10">
    <property type="entry name" value="BSR4717 PROTEIN"/>
    <property type="match status" value="1"/>
</dbReference>
<proteinExistence type="predicted"/>
<dbReference type="SUPFAM" id="SSF55729">
    <property type="entry name" value="Acyl-CoA N-acyltransferases (Nat)"/>
    <property type="match status" value="1"/>
</dbReference>
<protein>
    <recommendedName>
        <fullName evidence="1">N-acetyltransferase domain-containing protein</fullName>
    </recommendedName>
</protein>
<evidence type="ECO:0000313" key="3">
    <source>
        <dbReference type="Proteomes" id="UP000326852"/>
    </source>
</evidence>
<organism evidence="2 3">
    <name type="scientific">Arthrobacter yangruifuii</name>
    <dbReference type="NCBI Taxonomy" id="2606616"/>
    <lineage>
        <taxon>Bacteria</taxon>
        <taxon>Bacillati</taxon>
        <taxon>Actinomycetota</taxon>
        <taxon>Actinomycetes</taxon>
        <taxon>Micrococcales</taxon>
        <taxon>Micrococcaceae</taxon>
        <taxon>Arthrobacter</taxon>
    </lineage>
</organism>
<keyword evidence="3" id="KW-1185">Reference proteome</keyword>
<dbReference type="Proteomes" id="UP000326852">
    <property type="component" value="Unassembled WGS sequence"/>
</dbReference>
<sequence length="141" mass="16306">MRMQSRRWRIRSAVRKKQPAAAALHKRRVPLDRRGNAWQSLPMTSKDIRISRNEGLGRYELRLDGALVGIAEYEEDSDSVALTHTEMESDYRHQGYSSRLAKYAVEDIVSGGGRIKPYCSYMAAYLKKHPEYSHHVSWPQD</sequence>
<dbReference type="EMBL" id="VTFX01000001">
    <property type="protein sequence ID" value="KAD4059618.1"/>
    <property type="molecule type" value="Genomic_DNA"/>
</dbReference>
<reference evidence="2 3" key="1">
    <citation type="submission" date="2019-08" db="EMBL/GenBank/DDBJ databases">
        <title>Arthrobacter sp. nov., isolated from plateau pika and Tibetan wild ass.</title>
        <authorList>
            <person name="Ge Y."/>
        </authorList>
    </citation>
    <scope>NUCLEOTIDE SEQUENCE [LARGE SCALE GENOMIC DNA]</scope>
    <source>
        <strain evidence="2 3">785</strain>
    </source>
</reference>
<accession>A0A5N6MU39</accession>
<comment type="caution">
    <text evidence="2">The sequence shown here is derived from an EMBL/GenBank/DDBJ whole genome shotgun (WGS) entry which is preliminary data.</text>
</comment>
<dbReference type="Gene3D" id="3.40.630.30">
    <property type="match status" value="1"/>
</dbReference>